<keyword evidence="10 13" id="KW-0131">Cell cycle</keyword>
<comment type="catalytic activity">
    <reaction evidence="11">
        <text>ATP + H2O = ADP + phosphate + H(+)</text>
        <dbReference type="Rhea" id="RHEA:13065"/>
        <dbReference type="ChEBI" id="CHEBI:15377"/>
        <dbReference type="ChEBI" id="CHEBI:15378"/>
        <dbReference type="ChEBI" id="CHEBI:30616"/>
        <dbReference type="ChEBI" id="CHEBI:43474"/>
        <dbReference type="ChEBI" id="CHEBI:456216"/>
        <dbReference type="EC" id="3.6.4.12"/>
    </reaction>
    <physiologicalReaction direction="left-to-right" evidence="11">
        <dbReference type="Rhea" id="RHEA:13066"/>
    </physiologicalReaction>
</comment>
<organism evidence="16">
    <name type="scientific">Timema poppense</name>
    <name type="common">Walking stick</name>
    <dbReference type="NCBI Taxonomy" id="170557"/>
    <lineage>
        <taxon>Eukaryota</taxon>
        <taxon>Metazoa</taxon>
        <taxon>Ecdysozoa</taxon>
        <taxon>Arthropoda</taxon>
        <taxon>Hexapoda</taxon>
        <taxon>Insecta</taxon>
        <taxon>Pterygota</taxon>
        <taxon>Neoptera</taxon>
        <taxon>Polyneoptera</taxon>
        <taxon>Phasmatodea</taxon>
        <taxon>Timematodea</taxon>
        <taxon>Timematoidea</taxon>
        <taxon>Timematidae</taxon>
        <taxon>Timema</taxon>
    </lineage>
</organism>
<reference evidence="16" key="1">
    <citation type="submission" date="2020-11" db="EMBL/GenBank/DDBJ databases">
        <authorList>
            <person name="Tran Van P."/>
        </authorList>
    </citation>
    <scope>NUCLEOTIDE SEQUENCE</scope>
</reference>
<keyword evidence="6 13" id="KW-0347">Helicase</keyword>
<proteinExistence type="inferred from homology"/>
<dbReference type="InterPro" id="IPR031327">
    <property type="entry name" value="MCM"/>
</dbReference>
<dbReference type="GO" id="GO:1902969">
    <property type="term" value="P:mitotic DNA replication"/>
    <property type="evidence" value="ECO:0007669"/>
    <property type="project" value="TreeGrafter"/>
</dbReference>
<dbReference type="SUPFAM" id="SSF50249">
    <property type="entry name" value="Nucleic acid-binding proteins"/>
    <property type="match status" value="1"/>
</dbReference>
<dbReference type="GO" id="GO:0005524">
    <property type="term" value="F:ATP binding"/>
    <property type="evidence" value="ECO:0007669"/>
    <property type="project" value="UniProtKB-UniRule"/>
</dbReference>
<evidence type="ECO:0000256" key="9">
    <source>
        <dbReference type="ARBA" id="ARBA00023242"/>
    </source>
</evidence>
<evidence type="ECO:0000256" key="14">
    <source>
        <dbReference type="SAM" id="MobiDB-lite"/>
    </source>
</evidence>
<evidence type="ECO:0000259" key="15">
    <source>
        <dbReference type="PROSITE" id="PS50051"/>
    </source>
</evidence>
<dbReference type="FunFam" id="3.40.50.300:FF:000115">
    <property type="entry name" value="DNA helicase"/>
    <property type="match status" value="1"/>
</dbReference>
<evidence type="ECO:0000256" key="5">
    <source>
        <dbReference type="ARBA" id="ARBA00022801"/>
    </source>
</evidence>
<evidence type="ECO:0000313" key="16">
    <source>
        <dbReference type="EMBL" id="CAD7410155.1"/>
    </source>
</evidence>
<dbReference type="Pfam" id="PF14551">
    <property type="entry name" value="MCM_N"/>
    <property type="match status" value="1"/>
</dbReference>
<dbReference type="InterPro" id="IPR041562">
    <property type="entry name" value="MCM_lid"/>
</dbReference>
<dbReference type="Gene3D" id="2.40.50.140">
    <property type="entry name" value="Nucleic acid-binding proteins"/>
    <property type="match status" value="1"/>
</dbReference>
<name>A0A7R9H8M2_TIMPO</name>
<dbReference type="PANTHER" id="PTHR11630">
    <property type="entry name" value="DNA REPLICATION LICENSING FACTOR MCM FAMILY MEMBER"/>
    <property type="match status" value="1"/>
</dbReference>
<dbReference type="EMBL" id="OD004553">
    <property type="protein sequence ID" value="CAD7410155.1"/>
    <property type="molecule type" value="Genomic_DNA"/>
</dbReference>
<dbReference type="Gene3D" id="1.20.58.870">
    <property type="match status" value="1"/>
</dbReference>
<dbReference type="EC" id="3.6.4.12" evidence="13"/>
<evidence type="ECO:0000256" key="4">
    <source>
        <dbReference type="ARBA" id="ARBA00022741"/>
    </source>
</evidence>
<feature type="domain" description="MCM C-terminal AAA(+) ATPase" evidence="15">
    <location>
        <begin position="341"/>
        <end position="547"/>
    </location>
</feature>
<evidence type="ECO:0000256" key="13">
    <source>
        <dbReference type="RuleBase" id="RU368064"/>
    </source>
</evidence>
<feature type="region of interest" description="Disordered" evidence="14">
    <location>
        <begin position="663"/>
        <end position="701"/>
    </location>
</feature>
<comment type="similarity">
    <text evidence="2 12">Belongs to the MCM family.</text>
</comment>
<dbReference type="InterPro" id="IPR001208">
    <property type="entry name" value="MCM_dom"/>
</dbReference>
<comment type="subunit">
    <text evidence="13">Component of the MCM2-7 complex.</text>
</comment>
<dbReference type="Pfam" id="PF17207">
    <property type="entry name" value="MCM_OB"/>
    <property type="match status" value="1"/>
</dbReference>
<dbReference type="Pfam" id="PF00493">
    <property type="entry name" value="MCM"/>
    <property type="match status" value="1"/>
</dbReference>
<dbReference type="FunFam" id="3.30.1640.10:FF:000004">
    <property type="entry name" value="DNA helicase"/>
    <property type="match status" value="1"/>
</dbReference>
<dbReference type="Gene3D" id="2.20.28.10">
    <property type="match status" value="1"/>
</dbReference>
<dbReference type="FunFam" id="2.20.28.10:FF:000003">
    <property type="entry name" value="DNA helicase"/>
    <property type="match status" value="1"/>
</dbReference>
<sequence>MDVADVQVGQLRVKDEVGIRCQKLFQDFLEEYKEDGKIKYLDGARDLKNPERSTLEVNFDDVEKYNQNLATTIIEEYYRIYPFLNQAVCNFARDHGDAKNDKEYYISFVEVPTRHKVRELTTVKIGTLIRITGQVVRTHPVHPELVSGTFVCLDCQTVIKDVEQQFKYTNPTICRNPVCNNRRRFMLDVDKSLFVDFQKLDDLTINHSTTHALFNNMYSVEVILRAETVETIQAGDRYDFTGTLIVVPDVGVLSLPGAKAEIGSRHKGGDYIAEGVRGLKALGVRELNYRMAFLACSVQPTNPRFGGADMLMEEVTAEMMKEQMTDAEWNKVYEMSRDRNLYQNLVTCLFPSIHGNNEVKRGVVLLLFGGVPKTTMEGTTLRGDINCCIVGDPSTAKSQLLKQVADFSPRAVYTSGKGSSAAGLTAAVVKDEDSFDFVIEAGALMLADNGVCCIDEFDKMDPRDQVAIHEAMEQQTISIAKAGVRATLNARTSILAAANPIGGRYDRAKSLQQNIALTAPIMSRFDLFFILVDECNEVTDYAIARKIVDLHSNIDDTTERTYTREEVLRYITFARQFKPIINEEAADLLVENYTHLRQRDTGTGKTTWRITVRQLESMIRLSEAMAKMECSDEVLIKHVTEAYRLLNKSIIRVEQPDIHLEEDEGALDEPMEVDTPASGNKEASQGGGETPATEEDEIKLPKKKQMTLSFEEYKTMSNMLVIYMRNEEVRQEREGLCHNFQQFSIQEKDGTGGVKRSELVSWYLEQIQELIESEVELLERKTLVEKVIDRLIYHDQVIIALTTTGLKGEDISQEEDPELVVHPNYIVDI</sequence>
<evidence type="ECO:0000256" key="12">
    <source>
        <dbReference type="RuleBase" id="RU004070"/>
    </source>
</evidence>
<dbReference type="InterPro" id="IPR033762">
    <property type="entry name" value="MCM_OB"/>
</dbReference>
<dbReference type="GO" id="GO:0042555">
    <property type="term" value="C:MCM complex"/>
    <property type="evidence" value="ECO:0007669"/>
    <property type="project" value="UniProtKB-UniRule"/>
</dbReference>
<dbReference type="Gene3D" id="3.30.1640.10">
    <property type="entry name" value="mini-chromosome maintenance (MCM) complex, chain A, domain 1"/>
    <property type="match status" value="1"/>
</dbReference>
<dbReference type="Pfam" id="PF17855">
    <property type="entry name" value="MCM_lid"/>
    <property type="match status" value="1"/>
</dbReference>
<dbReference type="InterPro" id="IPR027925">
    <property type="entry name" value="MCM_N"/>
</dbReference>
<keyword evidence="9" id="KW-0539">Nucleus</keyword>
<keyword evidence="8 12" id="KW-0238">DNA-binding</keyword>
<gene>
    <name evidence="16" type="ORF">TPSB3V08_LOCUS7213</name>
</gene>
<protein>
    <recommendedName>
        <fullName evidence="13">DNA replication licensing factor MCM6</fullName>
        <ecNumber evidence="13">3.6.4.12</ecNumber>
    </recommendedName>
</protein>
<dbReference type="PRINTS" id="PR01657">
    <property type="entry name" value="MCMFAMILY"/>
</dbReference>
<dbReference type="InterPro" id="IPR041024">
    <property type="entry name" value="Mcm6_C"/>
</dbReference>
<dbReference type="GO" id="GO:0005634">
    <property type="term" value="C:nucleus"/>
    <property type="evidence" value="ECO:0007669"/>
    <property type="project" value="UniProtKB-SubCell"/>
</dbReference>
<evidence type="ECO:0000256" key="6">
    <source>
        <dbReference type="ARBA" id="ARBA00022806"/>
    </source>
</evidence>
<keyword evidence="3 13" id="KW-0235">DNA replication</keyword>
<dbReference type="AlphaFoldDB" id="A0A7R9H8M2"/>
<dbReference type="InterPro" id="IPR018525">
    <property type="entry name" value="MCM_CS"/>
</dbReference>
<dbReference type="SUPFAM" id="SSF52540">
    <property type="entry name" value="P-loop containing nucleoside triphosphate hydrolases"/>
    <property type="match status" value="1"/>
</dbReference>
<dbReference type="PANTHER" id="PTHR11630:SF43">
    <property type="entry name" value="DNA REPLICATION LICENSING FACTOR MCM6"/>
    <property type="match status" value="1"/>
</dbReference>
<dbReference type="Pfam" id="PF18263">
    <property type="entry name" value="WHD_MCM6"/>
    <property type="match status" value="1"/>
</dbReference>
<evidence type="ECO:0000256" key="3">
    <source>
        <dbReference type="ARBA" id="ARBA00022705"/>
    </source>
</evidence>
<dbReference type="PRINTS" id="PR01662">
    <property type="entry name" value="MCMPROTEIN6"/>
</dbReference>
<dbReference type="GO" id="GO:0003697">
    <property type="term" value="F:single-stranded DNA binding"/>
    <property type="evidence" value="ECO:0007669"/>
    <property type="project" value="TreeGrafter"/>
</dbReference>
<dbReference type="GO" id="GO:1990518">
    <property type="term" value="F:single-stranded 3'-5' DNA helicase activity"/>
    <property type="evidence" value="ECO:0007669"/>
    <property type="project" value="TreeGrafter"/>
</dbReference>
<evidence type="ECO:0000256" key="1">
    <source>
        <dbReference type="ARBA" id="ARBA00004123"/>
    </source>
</evidence>
<dbReference type="PROSITE" id="PS50051">
    <property type="entry name" value="MCM_2"/>
    <property type="match status" value="1"/>
</dbReference>
<dbReference type="GO" id="GO:0000727">
    <property type="term" value="P:double-strand break repair via break-induced replication"/>
    <property type="evidence" value="ECO:0007669"/>
    <property type="project" value="TreeGrafter"/>
</dbReference>
<evidence type="ECO:0000256" key="7">
    <source>
        <dbReference type="ARBA" id="ARBA00022840"/>
    </source>
</evidence>
<accession>A0A7R9H8M2</accession>
<comment type="subcellular location">
    <subcellularLocation>
        <location evidence="1 13">Nucleus</location>
    </subcellularLocation>
</comment>
<dbReference type="Gene3D" id="3.40.50.300">
    <property type="entry name" value="P-loop containing nucleotide triphosphate hydrolases"/>
    <property type="match status" value="1"/>
</dbReference>
<evidence type="ECO:0000256" key="2">
    <source>
        <dbReference type="ARBA" id="ARBA00008010"/>
    </source>
</evidence>
<dbReference type="GO" id="GO:0016787">
    <property type="term" value="F:hydrolase activity"/>
    <property type="evidence" value="ECO:0007669"/>
    <property type="project" value="UniProtKB-KW"/>
</dbReference>
<evidence type="ECO:0000256" key="11">
    <source>
        <dbReference type="ARBA" id="ARBA00048432"/>
    </source>
</evidence>
<dbReference type="CDD" id="cd17757">
    <property type="entry name" value="MCM6"/>
    <property type="match status" value="1"/>
</dbReference>
<dbReference type="SMART" id="SM00350">
    <property type="entry name" value="MCM"/>
    <property type="match status" value="1"/>
</dbReference>
<dbReference type="InterPro" id="IPR008049">
    <property type="entry name" value="MCM6"/>
</dbReference>
<dbReference type="InterPro" id="IPR027417">
    <property type="entry name" value="P-loop_NTPase"/>
</dbReference>
<dbReference type="PROSITE" id="PS00847">
    <property type="entry name" value="MCM_1"/>
    <property type="match status" value="1"/>
</dbReference>
<evidence type="ECO:0000256" key="8">
    <source>
        <dbReference type="ARBA" id="ARBA00023125"/>
    </source>
</evidence>
<keyword evidence="4 12" id="KW-0547">Nucleotide-binding</keyword>
<keyword evidence="7 12" id="KW-0067">ATP-binding</keyword>
<dbReference type="InterPro" id="IPR012340">
    <property type="entry name" value="NA-bd_OB-fold"/>
</dbReference>
<evidence type="ECO:0000256" key="10">
    <source>
        <dbReference type="ARBA" id="ARBA00023306"/>
    </source>
</evidence>
<comment type="function">
    <text evidence="13">Acts as component of the MCM2-7 complex (MCM complex) which is the replicative helicase essential for 'once per cell cycle' DNA replication initiation and elongation in eukaryotic cells. The active ATPase sites in the MCM2-7 ring are formed through the interaction surfaces of two neighboring subunits such that a critical structure of a conserved arginine finger motif is provided in trans relative to the ATP-binding site of the Walker A box of the adjacent subunit. The six ATPase active sites, however, are likely to contribute differentially to the complex helicase activity.</text>
</comment>
<dbReference type="GO" id="GO:0006270">
    <property type="term" value="P:DNA replication initiation"/>
    <property type="evidence" value="ECO:0007669"/>
    <property type="project" value="UniProtKB-UniRule"/>
</dbReference>
<keyword evidence="5 13" id="KW-0378">Hydrolase</keyword>
<feature type="compositionally biased region" description="Acidic residues" evidence="14">
    <location>
        <begin position="663"/>
        <end position="672"/>
    </location>
</feature>